<evidence type="ECO:0000259" key="4">
    <source>
        <dbReference type="PROSITE" id="PS51149"/>
    </source>
</evidence>
<proteinExistence type="predicted"/>
<dbReference type="PANTHER" id="PTHR43641">
    <property type="entry name" value="FORMATE ACETYLTRANSFERASE 3-RELATED"/>
    <property type="match status" value="1"/>
</dbReference>
<protein>
    <submittedName>
        <fullName evidence="6">Pyruvate formate-lyase</fullName>
    </submittedName>
</protein>
<dbReference type="GO" id="GO:0016829">
    <property type="term" value="F:lyase activity"/>
    <property type="evidence" value="ECO:0007669"/>
    <property type="project" value="UniProtKB-KW"/>
</dbReference>
<dbReference type="Proteomes" id="UP000671908">
    <property type="component" value="Chromosome"/>
</dbReference>
<dbReference type="KEGG" id="tpav:HRQ91_05665"/>
<keyword evidence="7" id="KW-1185">Reference proteome</keyword>
<dbReference type="PROSITE" id="PS51554">
    <property type="entry name" value="PFL"/>
    <property type="match status" value="1"/>
</dbReference>
<dbReference type="PROSITE" id="PS51149">
    <property type="entry name" value="GLY_RADICAL_2"/>
    <property type="match status" value="1"/>
</dbReference>
<evidence type="ECO:0000256" key="3">
    <source>
        <dbReference type="PROSITE-ProRule" id="PRU00493"/>
    </source>
</evidence>
<dbReference type="Pfam" id="PF01228">
    <property type="entry name" value="Gly_radical"/>
    <property type="match status" value="1"/>
</dbReference>
<dbReference type="SUPFAM" id="SSF51998">
    <property type="entry name" value="PFL-like glycyl radical enzymes"/>
    <property type="match status" value="1"/>
</dbReference>
<dbReference type="InterPro" id="IPR001150">
    <property type="entry name" value="Gly_radical"/>
</dbReference>
<dbReference type="AlphaFoldDB" id="A0A975F408"/>
<feature type="domain" description="PFL" evidence="5">
    <location>
        <begin position="4"/>
        <end position="678"/>
    </location>
</feature>
<evidence type="ECO:0000256" key="1">
    <source>
        <dbReference type="ARBA" id="ARBA00022818"/>
    </source>
</evidence>
<feature type="modified residue" description="Glycine radical" evidence="3">
    <location>
        <position position="781"/>
    </location>
</feature>
<dbReference type="InterPro" id="IPR004184">
    <property type="entry name" value="PFL_dom"/>
</dbReference>
<evidence type="ECO:0000313" key="7">
    <source>
        <dbReference type="Proteomes" id="UP000671908"/>
    </source>
</evidence>
<feature type="domain" description="Glycine radical" evidence="4">
    <location>
        <begin position="685"/>
        <end position="805"/>
    </location>
</feature>
<dbReference type="RefSeq" id="WP_210120649.1">
    <property type="nucleotide sequence ID" value="NZ_CP054142.1"/>
</dbReference>
<dbReference type="GO" id="GO:0005829">
    <property type="term" value="C:cytosol"/>
    <property type="evidence" value="ECO:0007669"/>
    <property type="project" value="TreeGrafter"/>
</dbReference>
<dbReference type="Pfam" id="PF02901">
    <property type="entry name" value="PFL-like"/>
    <property type="match status" value="1"/>
</dbReference>
<keyword evidence="1 3" id="KW-0556">Organic radical</keyword>
<organism evidence="6 7">
    <name type="scientific">Treponema parvum</name>
    <dbReference type="NCBI Taxonomy" id="138851"/>
    <lineage>
        <taxon>Bacteria</taxon>
        <taxon>Pseudomonadati</taxon>
        <taxon>Spirochaetota</taxon>
        <taxon>Spirochaetia</taxon>
        <taxon>Spirochaetales</taxon>
        <taxon>Treponemataceae</taxon>
        <taxon>Treponema</taxon>
    </lineage>
</organism>
<reference evidence="6 7" key="1">
    <citation type="journal article" date="2021" name="Microbiol. Resour. Announc.">
        <title>Complete Genome Sequences of Three Human Oral Treponema parvum Isolates.</title>
        <authorList>
            <person name="Zeng H."/>
            <person name="Watt R.M."/>
        </authorList>
    </citation>
    <scope>NUCLEOTIDE SEQUENCE [LARGE SCALE GENOMIC DNA]</scope>
    <source>
        <strain evidence="6 7">ATCC 700770</strain>
    </source>
</reference>
<evidence type="ECO:0000256" key="2">
    <source>
        <dbReference type="ARBA" id="ARBA00023239"/>
    </source>
</evidence>
<accession>A0A975F408</accession>
<dbReference type="Gene3D" id="3.20.70.20">
    <property type="match status" value="1"/>
</dbReference>
<keyword evidence="2" id="KW-0456">Lyase</keyword>
<dbReference type="PANTHER" id="PTHR43641:SF2">
    <property type="entry name" value="DEHYDRATASE YBIW-RELATED"/>
    <property type="match status" value="1"/>
</dbReference>
<gene>
    <name evidence="6" type="ORF">HRQ91_05665</name>
</gene>
<keyword evidence="6" id="KW-0670">Pyruvate</keyword>
<name>A0A975F408_9SPIR</name>
<evidence type="ECO:0000313" key="6">
    <source>
        <dbReference type="EMBL" id="QTQ13982.1"/>
    </source>
</evidence>
<dbReference type="InterPro" id="IPR051215">
    <property type="entry name" value="GRE"/>
</dbReference>
<sequence>MQSKRIEQLRKRLFDIQPEICSERCVIFTDVMKKTEGDHISLRRAKAFFEVLNKISIYVNPEELIVGNMAKRPKASPIFPEYSTEWLKNELNGVPFPLDKRPGDRFYCSDEVKKQILDSLCYWEGKSLYETLRKKLPDRINQAWDANVIDDTWVSAAGLGNIVPDYGEIIRLGLRDVIKRTEAEIERLNSQGCRDEKRLAFLQSILIGNKAVINFAHRYADECERQSKLDDISSDRKRELQNLADVCRNVPENPARNFYEAIQATFIVLVAVHLESNGHAFSLGRFDQYTYPLYKQDIDSGLLTREFALELVEAFFIKCNELNKLRSWPDSEFFLGYQMFINIAVGGSTAEGADAVNTVSELCVEACEDLKLFTPSVSVKWFDGTNDDFMLKALNAMEKHQGGQPAFYNDNCFERVLENLGIAKEDRYNWVPTGCIEASIPGKWDFAAKGPWLNVEKVLDIVLNNGTDPRTGYHFFDMEKKIEDYTSAEELFITYKKALRYFIDLQVETEKINDELHIEKDINAFRSSLIHDCIERGLDLVEGGSIYSVDGGPTAGTISAGDALAAVNDIVFMKKLITMEQLIHALRTDYADDTTVPTGADIRAMLLNKAPKFGNDNEKADKWVVAIEDFIGSTYRYECKSSKHGKGPIPCCYSYSQSPVSGNIAFGKSIGATPDGRKAGDPVNNGISPANGAEKNGITAACNSVMKLPSIWFQKGAIFNVRLAKSVLSTEANKKKLIATIKVLFKNYGEQIQFNVVDNTLLKKAMKTPDAYKDLMVRVSGYSALFVSLSKDCQMDIINRTELAL</sequence>
<dbReference type="EMBL" id="CP054142">
    <property type="protein sequence ID" value="QTQ13982.1"/>
    <property type="molecule type" value="Genomic_DNA"/>
</dbReference>
<evidence type="ECO:0000259" key="5">
    <source>
        <dbReference type="PROSITE" id="PS51554"/>
    </source>
</evidence>